<feature type="compositionally biased region" description="Basic and acidic residues" evidence="5">
    <location>
        <begin position="159"/>
        <end position="170"/>
    </location>
</feature>
<evidence type="ECO:0000256" key="4">
    <source>
        <dbReference type="PROSITE-ProRule" id="PRU00192"/>
    </source>
</evidence>
<feature type="region of interest" description="Disordered" evidence="5">
    <location>
        <begin position="1"/>
        <end position="33"/>
    </location>
</feature>
<evidence type="ECO:0000259" key="7">
    <source>
        <dbReference type="PROSITE" id="PS50002"/>
    </source>
</evidence>
<keyword evidence="2 3" id="KW-0727">SH2 domain</keyword>
<dbReference type="CTD" id="36340876"/>
<accession>W6UF22</accession>
<dbReference type="Gene3D" id="3.30.200.20">
    <property type="entry name" value="Phosphorylase Kinase, domain 1"/>
    <property type="match status" value="1"/>
</dbReference>
<dbReference type="GeneID" id="36340876"/>
<evidence type="ECO:0000256" key="5">
    <source>
        <dbReference type="SAM" id="MobiDB-lite"/>
    </source>
</evidence>
<dbReference type="InterPro" id="IPR043539">
    <property type="entry name" value="Grb2-like"/>
</dbReference>
<feature type="region of interest" description="Disordered" evidence="5">
    <location>
        <begin position="124"/>
        <end position="186"/>
    </location>
</feature>
<dbReference type="InterPro" id="IPR001452">
    <property type="entry name" value="SH3_domain"/>
</dbReference>
<feature type="domain" description="SH2" evidence="6">
    <location>
        <begin position="281"/>
        <end position="453"/>
    </location>
</feature>
<evidence type="ECO:0000256" key="3">
    <source>
        <dbReference type="PROSITE-ProRule" id="PRU00191"/>
    </source>
</evidence>
<keyword evidence="1 4" id="KW-0728">SH3 domain</keyword>
<keyword evidence="8" id="KW-0418">Kinase</keyword>
<dbReference type="Gene3D" id="3.30.505.10">
    <property type="entry name" value="SH2 domain"/>
    <property type="match status" value="1"/>
</dbReference>
<feature type="domain" description="SH3" evidence="7">
    <location>
        <begin position="214"/>
        <end position="275"/>
    </location>
</feature>
<comment type="caution">
    <text evidence="8">The sequence shown here is derived from an EMBL/GenBank/DDBJ whole genome shotgun (WGS) entry which is preliminary data.</text>
</comment>
<feature type="compositionally biased region" description="Low complexity" evidence="5">
    <location>
        <begin position="124"/>
        <end position="136"/>
    </location>
</feature>
<dbReference type="Pfam" id="PF00018">
    <property type="entry name" value="SH3_1"/>
    <property type="match status" value="1"/>
</dbReference>
<dbReference type="SMART" id="SM00252">
    <property type="entry name" value="SH2"/>
    <property type="match status" value="1"/>
</dbReference>
<keyword evidence="9" id="KW-1185">Reference proteome</keyword>
<protein>
    <submittedName>
        <fullName evidence="8">Tyrosine-protein kinase transforming protein Src</fullName>
    </submittedName>
</protein>
<sequence>MGAEEHHPITPHTERPLPPRPLSGNLPNGSPDTLCLEPISNIVDNEPYPFSFTSTPPPKSRQVFTGYHADSRDKVNIFPSHDSPIAFSSNRPVAVTCAPCVSSACPQFHPPLVSIAQRVPSSLLSSHSSRSHSLPRANGNGGTPKNSIPYSPAMTTRNLESESHFKRSVEFRNSPRTPRDDVTERFHRASIGASIDTRSAARHPFADPQSNPSELSNRLVAIFDYNARTDEEISLRKGDSMLTLNDSDAEWWFVEHCRTSEKGYVPSSYIAVAGSLEAEEWYIPKISRKDSERLLLLNSNTPGTFMIRDSETAQDWKKMRPFRYRQTVKSKFDHEAAECWKGGAVVEFCHCRRRRYSPSRLSSSRLSRLKMNSFFVFSITTLGTLTLSVRDREVDATTSHATDTVKHYRVKQFGGGGGGFYISTKRGFPSLRDLVEHYSAEADGLCRRLTRACPRPPPLTTDLSVQTKDHWEIPRTSITLLQRLGAGQFGEVWKGGWVECNLPPVMVVVVMVMVHSERGLSDSVIVKAVEL</sequence>
<dbReference type="SUPFAM" id="SSF55550">
    <property type="entry name" value="SH2 domain"/>
    <property type="match status" value="1"/>
</dbReference>
<evidence type="ECO:0000259" key="6">
    <source>
        <dbReference type="PROSITE" id="PS50001"/>
    </source>
</evidence>
<dbReference type="SMART" id="SM00326">
    <property type="entry name" value="SH3"/>
    <property type="match status" value="1"/>
</dbReference>
<name>W6UF22_ECHGR</name>
<dbReference type="PROSITE" id="PS50001">
    <property type="entry name" value="SH2"/>
    <property type="match status" value="1"/>
</dbReference>
<dbReference type="STRING" id="6210.W6UF22"/>
<organism evidence="8 9">
    <name type="scientific">Echinococcus granulosus</name>
    <name type="common">Hydatid tapeworm</name>
    <dbReference type="NCBI Taxonomy" id="6210"/>
    <lineage>
        <taxon>Eukaryota</taxon>
        <taxon>Metazoa</taxon>
        <taxon>Spiralia</taxon>
        <taxon>Lophotrochozoa</taxon>
        <taxon>Platyhelminthes</taxon>
        <taxon>Cestoda</taxon>
        <taxon>Eucestoda</taxon>
        <taxon>Cyclophyllidea</taxon>
        <taxon>Taeniidae</taxon>
        <taxon>Echinococcus</taxon>
        <taxon>Echinococcus granulosus group</taxon>
    </lineage>
</organism>
<evidence type="ECO:0000313" key="9">
    <source>
        <dbReference type="Proteomes" id="UP000019149"/>
    </source>
</evidence>
<dbReference type="EMBL" id="APAU02000036">
    <property type="protein sequence ID" value="EUB60000.1"/>
    <property type="molecule type" value="Genomic_DNA"/>
</dbReference>
<keyword evidence="8" id="KW-0808">Transferase</keyword>
<feature type="compositionally biased region" description="Basic and acidic residues" evidence="5">
    <location>
        <begin position="1"/>
        <end position="17"/>
    </location>
</feature>
<reference evidence="8 9" key="1">
    <citation type="journal article" date="2013" name="Nat. Genet.">
        <title>The genome of the hydatid tapeworm Echinococcus granulosus.</title>
        <authorList>
            <person name="Zheng H."/>
            <person name="Zhang W."/>
            <person name="Zhang L."/>
            <person name="Zhang Z."/>
            <person name="Li J."/>
            <person name="Lu G."/>
            <person name="Zhu Y."/>
            <person name="Wang Y."/>
            <person name="Huang Y."/>
            <person name="Liu J."/>
            <person name="Kang H."/>
            <person name="Chen J."/>
            <person name="Wang L."/>
            <person name="Chen A."/>
            <person name="Yu S."/>
            <person name="Gao Z."/>
            <person name="Jin L."/>
            <person name="Gu W."/>
            <person name="Wang Z."/>
            <person name="Zhao L."/>
            <person name="Shi B."/>
            <person name="Wen H."/>
            <person name="Lin R."/>
            <person name="Jones M.K."/>
            <person name="Brejova B."/>
            <person name="Vinar T."/>
            <person name="Zhao G."/>
            <person name="McManus D.P."/>
            <person name="Chen Z."/>
            <person name="Zhou Y."/>
            <person name="Wang S."/>
        </authorList>
    </citation>
    <scope>NUCLEOTIDE SEQUENCE [LARGE SCALE GENOMIC DNA]</scope>
</reference>
<dbReference type="KEGG" id="egl:EGR_05161"/>
<dbReference type="SUPFAM" id="SSF50044">
    <property type="entry name" value="SH3-domain"/>
    <property type="match status" value="1"/>
</dbReference>
<dbReference type="CDD" id="cd11845">
    <property type="entry name" value="SH3_Src_like"/>
    <property type="match status" value="1"/>
</dbReference>
<dbReference type="PRINTS" id="PR00452">
    <property type="entry name" value="SH3DOMAIN"/>
</dbReference>
<dbReference type="InterPro" id="IPR000980">
    <property type="entry name" value="SH2"/>
</dbReference>
<evidence type="ECO:0000313" key="8">
    <source>
        <dbReference type="EMBL" id="EUB60000.1"/>
    </source>
</evidence>
<evidence type="ECO:0000256" key="2">
    <source>
        <dbReference type="ARBA" id="ARBA00022999"/>
    </source>
</evidence>
<dbReference type="Gene3D" id="2.30.30.40">
    <property type="entry name" value="SH3 Domains"/>
    <property type="match status" value="1"/>
</dbReference>
<feature type="compositionally biased region" description="Basic and acidic residues" evidence="5">
    <location>
        <begin position="177"/>
        <end position="186"/>
    </location>
</feature>
<gene>
    <name evidence="8" type="ORF">EGR_05161</name>
</gene>
<dbReference type="PRINTS" id="PR00401">
    <property type="entry name" value="SH2DOMAIN"/>
</dbReference>
<feature type="compositionally biased region" description="Polar residues" evidence="5">
    <location>
        <begin position="143"/>
        <end position="158"/>
    </location>
</feature>
<dbReference type="Pfam" id="PF00017">
    <property type="entry name" value="SH2"/>
    <property type="match status" value="2"/>
</dbReference>
<dbReference type="InterPro" id="IPR036028">
    <property type="entry name" value="SH3-like_dom_sf"/>
</dbReference>
<dbReference type="AlphaFoldDB" id="W6UF22"/>
<dbReference type="RefSeq" id="XP_024351196.1">
    <property type="nucleotide sequence ID" value="XM_024494410.1"/>
</dbReference>
<dbReference type="PANTHER" id="PTHR46037">
    <property type="entry name" value="PROTEIN ENHANCER OF SEVENLESS 2B"/>
    <property type="match status" value="1"/>
</dbReference>
<dbReference type="Proteomes" id="UP000019149">
    <property type="component" value="Unassembled WGS sequence"/>
</dbReference>
<evidence type="ECO:0000256" key="1">
    <source>
        <dbReference type="ARBA" id="ARBA00022443"/>
    </source>
</evidence>
<dbReference type="PROSITE" id="PS50002">
    <property type="entry name" value="SH3"/>
    <property type="match status" value="1"/>
</dbReference>
<dbReference type="OrthoDB" id="5983572at2759"/>
<dbReference type="GO" id="GO:0016301">
    <property type="term" value="F:kinase activity"/>
    <property type="evidence" value="ECO:0007669"/>
    <property type="project" value="UniProtKB-KW"/>
</dbReference>
<dbReference type="InterPro" id="IPR036860">
    <property type="entry name" value="SH2_dom_sf"/>
</dbReference>
<proteinExistence type="predicted"/>